<dbReference type="SUPFAM" id="SSF52540">
    <property type="entry name" value="P-loop containing nucleoside triphosphate hydrolases"/>
    <property type="match status" value="1"/>
</dbReference>
<dbReference type="EMBL" id="CP014873">
    <property type="protein sequence ID" value="ANK63102.1"/>
    <property type="molecule type" value="Genomic_DNA"/>
</dbReference>
<evidence type="ECO:0000256" key="7">
    <source>
        <dbReference type="ARBA" id="ARBA00034754"/>
    </source>
</evidence>
<dbReference type="Gene3D" id="1.10.8.60">
    <property type="match status" value="1"/>
</dbReference>
<dbReference type="InterPro" id="IPR005790">
    <property type="entry name" value="DNA_polIII_delta"/>
</dbReference>
<dbReference type="STRING" id="375175.AYR53_10220"/>
<evidence type="ECO:0000256" key="6">
    <source>
        <dbReference type="ARBA" id="ARBA00022932"/>
    </source>
</evidence>
<dbReference type="GO" id="GO:0006261">
    <property type="term" value="P:DNA-templated DNA replication"/>
    <property type="evidence" value="ECO:0007669"/>
    <property type="project" value="TreeGrafter"/>
</dbReference>
<keyword evidence="3" id="KW-0808">Transferase</keyword>
<dbReference type="OrthoDB" id="9775929at2"/>
<dbReference type="RefSeq" id="WP_068224752.1">
    <property type="nucleotide sequence ID" value="NZ_CP014623.1"/>
</dbReference>
<keyword evidence="4" id="KW-0548">Nucleotidyltransferase</keyword>
<dbReference type="GeneID" id="42982632"/>
<dbReference type="EC" id="2.7.7.7" evidence="1"/>
<proteinExistence type="inferred from homology"/>
<accession>A0A192H4G5</accession>
<dbReference type="KEGG" id="lbt:AYR52_05195"/>
<evidence type="ECO:0000256" key="1">
    <source>
        <dbReference type="ARBA" id="ARBA00012417"/>
    </source>
</evidence>
<dbReference type="GO" id="GO:0003677">
    <property type="term" value="F:DNA binding"/>
    <property type="evidence" value="ECO:0007669"/>
    <property type="project" value="InterPro"/>
</dbReference>
<dbReference type="InterPro" id="IPR010372">
    <property type="entry name" value="DNA_pol3_delta_N"/>
</dbReference>
<dbReference type="Pfam" id="PF06144">
    <property type="entry name" value="DNA_pol3_delta"/>
    <property type="match status" value="1"/>
</dbReference>
<protein>
    <recommendedName>
        <fullName evidence="2">DNA polymerase III subunit delta</fullName>
        <ecNumber evidence="1">2.7.7.7</ecNumber>
    </recommendedName>
</protein>
<evidence type="ECO:0000256" key="8">
    <source>
        <dbReference type="ARBA" id="ARBA00049244"/>
    </source>
</evidence>
<evidence type="ECO:0000259" key="9">
    <source>
        <dbReference type="Pfam" id="PF06144"/>
    </source>
</evidence>
<dbReference type="AlphaFoldDB" id="A0A192H4G5"/>
<dbReference type="Gene3D" id="1.20.272.10">
    <property type="match status" value="1"/>
</dbReference>
<evidence type="ECO:0000256" key="5">
    <source>
        <dbReference type="ARBA" id="ARBA00022705"/>
    </source>
</evidence>
<dbReference type="Gene3D" id="3.40.50.300">
    <property type="entry name" value="P-loop containing nucleotide triphosphate hydrolases"/>
    <property type="match status" value="1"/>
</dbReference>
<dbReference type="NCBIfam" id="TIGR01128">
    <property type="entry name" value="holA"/>
    <property type="match status" value="1"/>
</dbReference>
<organism evidence="11 12">
    <name type="scientific">Loigolactobacillus backii</name>
    <dbReference type="NCBI Taxonomy" id="375175"/>
    <lineage>
        <taxon>Bacteria</taxon>
        <taxon>Bacillati</taxon>
        <taxon>Bacillota</taxon>
        <taxon>Bacilli</taxon>
        <taxon>Lactobacillales</taxon>
        <taxon>Lactobacillaceae</taxon>
        <taxon>Loigolactobacillus</taxon>
    </lineage>
</organism>
<dbReference type="InterPro" id="IPR008921">
    <property type="entry name" value="DNA_pol3_clamp-load_cplx_C"/>
</dbReference>
<feature type="domain" description="DNA polymerase III delta N-terminal" evidence="9">
    <location>
        <begin position="19"/>
        <end position="143"/>
    </location>
</feature>
<evidence type="ECO:0000256" key="2">
    <source>
        <dbReference type="ARBA" id="ARBA00017703"/>
    </source>
</evidence>
<comment type="catalytic activity">
    <reaction evidence="8">
        <text>DNA(n) + a 2'-deoxyribonucleoside 5'-triphosphate = DNA(n+1) + diphosphate</text>
        <dbReference type="Rhea" id="RHEA:22508"/>
        <dbReference type="Rhea" id="RHEA-COMP:17339"/>
        <dbReference type="Rhea" id="RHEA-COMP:17340"/>
        <dbReference type="ChEBI" id="CHEBI:33019"/>
        <dbReference type="ChEBI" id="CHEBI:61560"/>
        <dbReference type="ChEBI" id="CHEBI:173112"/>
        <dbReference type="EC" id="2.7.7.7"/>
    </reaction>
</comment>
<sequence length="343" mass="38876">MDVAALQKQLKHGEIAPVYLVQGQEAYLVAQVKKAFRQLLSEEELTMNFGAYDMTVTPLAVALNDAMSAPFFGERRVVFVENSIFLTAEAKKSKVEHDVASLLTYLGNPLDSTQLVIFAPYAKLDERKKVTKQLKRVAQQVDVKPLTQQRAQSYVTDYLKRQQLTMAPQAMALFLQRTEANLSIMMDELPKLRLYALEDHEISQKAVDQLVAQSLEQNVFLLVDAVMAQNVAQAVQLYSDLLLQKEEPLKINAILLGQFRLLLQIKILQKNGYSQGSLAQVLKVHPYRVKLAIGQARHFQQEALRAAYLGLVDMEYKMKSTQEKPELLFQLFVMQFVDKAIVS</sequence>
<evidence type="ECO:0000313" key="12">
    <source>
        <dbReference type="Proteomes" id="UP000078582"/>
    </source>
</evidence>
<evidence type="ECO:0000259" key="10">
    <source>
        <dbReference type="Pfam" id="PF21694"/>
    </source>
</evidence>
<dbReference type="PANTHER" id="PTHR34388">
    <property type="entry name" value="DNA POLYMERASE III SUBUNIT DELTA"/>
    <property type="match status" value="1"/>
</dbReference>
<dbReference type="InterPro" id="IPR027417">
    <property type="entry name" value="P-loop_NTPase"/>
</dbReference>
<keyword evidence="5" id="KW-0235">DNA replication</keyword>
<dbReference type="InterPro" id="IPR048466">
    <property type="entry name" value="DNA_pol3_delta-like_C"/>
</dbReference>
<comment type="similarity">
    <text evidence="7">Belongs to the DNA polymerase HolA subunit family.</text>
</comment>
<dbReference type="GO" id="GO:0009360">
    <property type="term" value="C:DNA polymerase III complex"/>
    <property type="evidence" value="ECO:0007669"/>
    <property type="project" value="InterPro"/>
</dbReference>
<keyword evidence="6" id="KW-0239">DNA-directed DNA polymerase</keyword>
<name>A0A192H4G5_9LACO</name>
<reference evidence="11 12" key="1">
    <citation type="submission" date="2016-03" db="EMBL/GenBank/DDBJ databases">
        <title>Pediococcus and Lactobacillus from brewery environment - whole genome sequencing and assembly.</title>
        <authorList>
            <person name="Behr J."/>
            <person name="Geissler A.J."/>
            <person name="Vogel R.F."/>
        </authorList>
    </citation>
    <scope>NUCLEOTIDE SEQUENCE [LARGE SCALE GENOMIC DNA]</scope>
    <source>
        <strain evidence="11 12">TMW 1.1989</strain>
    </source>
</reference>
<dbReference type="Proteomes" id="UP000078582">
    <property type="component" value="Chromosome"/>
</dbReference>
<dbReference type="PANTHER" id="PTHR34388:SF1">
    <property type="entry name" value="DNA POLYMERASE III SUBUNIT DELTA"/>
    <property type="match status" value="1"/>
</dbReference>
<keyword evidence="12" id="KW-1185">Reference proteome</keyword>
<dbReference type="GO" id="GO:0003887">
    <property type="term" value="F:DNA-directed DNA polymerase activity"/>
    <property type="evidence" value="ECO:0007669"/>
    <property type="project" value="UniProtKB-KW"/>
</dbReference>
<evidence type="ECO:0000256" key="3">
    <source>
        <dbReference type="ARBA" id="ARBA00022679"/>
    </source>
</evidence>
<evidence type="ECO:0000313" key="11">
    <source>
        <dbReference type="EMBL" id="ANK63102.1"/>
    </source>
</evidence>
<evidence type="ECO:0000256" key="4">
    <source>
        <dbReference type="ARBA" id="ARBA00022695"/>
    </source>
</evidence>
<dbReference type="SUPFAM" id="SSF48019">
    <property type="entry name" value="post-AAA+ oligomerization domain-like"/>
    <property type="match status" value="1"/>
</dbReference>
<dbReference type="Pfam" id="PF21694">
    <property type="entry name" value="DNA_pol3_delta_C"/>
    <property type="match status" value="1"/>
</dbReference>
<feature type="domain" description="DNA polymerase III delta subunit-like C-terminal" evidence="10">
    <location>
        <begin position="216"/>
        <end position="336"/>
    </location>
</feature>
<gene>
    <name evidence="11" type="ORF">AYR53_10220</name>
</gene>